<name>A0A0F9G7Y5_9ZZZZ</name>
<organism evidence="1">
    <name type="scientific">marine sediment metagenome</name>
    <dbReference type="NCBI Taxonomy" id="412755"/>
    <lineage>
        <taxon>unclassified sequences</taxon>
        <taxon>metagenomes</taxon>
        <taxon>ecological metagenomes</taxon>
    </lineage>
</organism>
<comment type="caution">
    <text evidence="1">The sequence shown here is derived from an EMBL/GenBank/DDBJ whole genome shotgun (WGS) entry which is preliminary data.</text>
</comment>
<dbReference type="AlphaFoldDB" id="A0A0F9G7Y5"/>
<reference evidence="1" key="1">
    <citation type="journal article" date="2015" name="Nature">
        <title>Complex archaea that bridge the gap between prokaryotes and eukaryotes.</title>
        <authorList>
            <person name="Spang A."/>
            <person name="Saw J.H."/>
            <person name="Jorgensen S.L."/>
            <person name="Zaremba-Niedzwiedzka K."/>
            <person name="Martijn J."/>
            <person name="Lind A.E."/>
            <person name="van Eijk R."/>
            <person name="Schleper C."/>
            <person name="Guy L."/>
            <person name="Ettema T.J."/>
        </authorList>
    </citation>
    <scope>NUCLEOTIDE SEQUENCE</scope>
</reference>
<proteinExistence type="predicted"/>
<sequence>MSLCKELGDHSNVCICVYCDVCEGTDDYDVSTRYSAYIVGGGWNPNKLAVLCPHDLFAVAQIYSLDEGLAFPRVVSVIE</sequence>
<protein>
    <submittedName>
        <fullName evidence="1">Uncharacterized protein</fullName>
    </submittedName>
</protein>
<dbReference type="EMBL" id="LAZR01029519">
    <property type="protein sequence ID" value="KKL59342.1"/>
    <property type="molecule type" value="Genomic_DNA"/>
</dbReference>
<evidence type="ECO:0000313" key="1">
    <source>
        <dbReference type="EMBL" id="KKL59342.1"/>
    </source>
</evidence>
<gene>
    <name evidence="1" type="ORF">LCGC14_2216310</name>
</gene>
<accession>A0A0F9G7Y5</accession>